<comment type="caution">
    <text evidence="1">The sequence shown here is derived from an EMBL/GenBank/DDBJ whole genome shotgun (WGS) entry which is preliminary data.</text>
</comment>
<proteinExistence type="predicted"/>
<dbReference type="EMBL" id="SKBN01000087">
    <property type="protein sequence ID" value="TGJ83648.1"/>
    <property type="molecule type" value="Genomic_DNA"/>
</dbReference>
<sequence>MPESSSVEVHVVPALGGEVVLVDVDVALDVDVVMLDNEVMVEGNVGVGIDCVWDSRLLVVVLVEEEDAGDNDDADVLLVSFELLLLLVPAPLPSDWEREDVNDDTEPVMVVNPDDNPPLVAVELIVELSVVVELGKDIDDNWVCVELGGVSVPVPETVLVGLEVSVEMLSEIIVVDVDTGCEPDVELVEEVDVPVAELLADVDGTPEVEVKFKLDERVFVSPGDESLETDKDVADPDPELVLDTPADELPVTGNPTLVAVIFPGEPSVQLEAALVVLELDKAVEVHVP</sequence>
<organism evidence="1 2">
    <name type="scientific">Xylaria hypoxylon</name>
    <dbReference type="NCBI Taxonomy" id="37992"/>
    <lineage>
        <taxon>Eukaryota</taxon>
        <taxon>Fungi</taxon>
        <taxon>Dikarya</taxon>
        <taxon>Ascomycota</taxon>
        <taxon>Pezizomycotina</taxon>
        <taxon>Sordariomycetes</taxon>
        <taxon>Xylariomycetidae</taxon>
        <taxon>Xylariales</taxon>
        <taxon>Xylariaceae</taxon>
        <taxon>Xylaria</taxon>
    </lineage>
</organism>
<dbReference type="AlphaFoldDB" id="A0A4Z0YUN7"/>
<gene>
    <name evidence="1" type="ORF">E0Z10_g5094</name>
</gene>
<keyword evidence="2" id="KW-1185">Reference proteome</keyword>
<evidence type="ECO:0000313" key="2">
    <source>
        <dbReference type="Proteomes" id="UP000297716"/>
    </source>
</evidence>
<name>A0A4Z0YUN7_9PEZI</name>
<evidence type="ECO:0000313" key="1">
    <source>
        <dbReference type="EMBL" id="TGJ83648.1"/>
    </source>
</evidence>
<dbReference type="Proteomes" id="UP000297716">
    <property type="component" value="Unassembled WGS sequence"/>
</dbReference>
<accession>A0A4Z0YUN7</accession>
<reference evidence="1 2" key="1">
    <citation type="submission" date="2019-03" db="EMBL/GenBank/DDBJ databases">
        <title>Draft genome sequence of Xylaria hypoxylon DSM 108379, a ubiquitous saprotrophic-parasitic fungi on hardwood.</title>
        <authorList>
            <person name="Buettner E."/>
            <person name="Leonhardt S."/>
            <person name="Gebauer A.M."/>
            <person name="Liers C."/>
            <person name="Hofrichter M."/>
            <person name="Kellner H."/>
        </authorList>
    </citation>
    <scope>NUCLEOTIDE SEQUENCE [LARGE SCALE GENOMIC DNA]</scope>
    <source>
        <strain evidence="1 2">DSM 108379</strain>
    </source>
</reference>
<protein>
    <submittedName>
        <fullName evidence="1">Uncharacterized protein</fullName>
    </submittedName>
</protein>